<feature type="binding site" evidence="7">
    <location>
        <position position="18"/>
    </location>
    <ligand>
        <name>substrate</name>
    </ligand>
</feature>
<feature type="binding site" evidence="7">
    <location>
        <position position="59"/>
    </location>
    <ligand>
        <name>Mg(2+)</name>
        <dbReference type="ChEBI" id="CHEBI:18420"/>
        <label>2</label>
    </ligand>
</feature>
<comment type="subunit">
    <text evidence="7">Homohexamer.</text>
</comment>
<proteinExistence type="inferred from homology"/>
<dbReference type="GO" id="GO:0006796">
    <property type="term" value="P:phosphate-containing compound metabolic process"/>
    <property type="evidence" value="ECO:0007669"/>
    <property type="project" value="InterPro"/>
</dbReference>
<dbReference type="GO" id="GO:0004427">
    <property type="term" value="F:inorganic diphosphate phosphatase activity"/>
    <property type="evidence" value="ECO:0007669"/>
    <property type="project" value="UniProtKB-UniRule"/>
</dbReference>
<evidence type="ECO:0000256" key="3">
    <source>
        <dbReference type="ARBA" id="ARBA00022723"/>
    </source>
</evidence>
<feature type="binding site" evidence="7">
    <location>
        <position position="59"/>
    </location>
    <ligand>
        <name>Mg(2+)</name>
        <dbReference type="ChEBI" id="CHEBI:18420"/>
        <label>1</label>
    </ligand>
</feature>
<feature type="binding site" evidence="7">
    <location>
        <position position="32"/>
    </location>
    <ligand>
        <name>substrate</name>
    </ligand>
</feature>
<dbReference type="EMBL" id="SRIB01000006">
    <property type="protein sequence ID" value="TFZ40244.1"/>
    <property type="molecule type" value="Genomic_DNA"/>
</dbReference>
<dbReference type="Pfam" id="PF00719">
    <property type="entry name" value="Pyrophosphatase"/>
    <property type="match status" value="1"/>
</dbReference>
<dbReference type="CDD" id="cd00412">
    <property type="entry name" value="pyrophosphatase"/>
    <property type="match status" value="1"/>
</dbReference>
<keyword evidence="5 7" id="KW-0460">Magnesium</keyword>
<evidence type="ECO:0000256" key="5">
    <source>
        <dbReference type="ARBA" id="ARBA00022842"/>
    </source>
</evidence>
<dbReference type="GO" id="GO:0005737">
    <property type="term" value="C:cytoplasm"/>
    <property type="evidence" value="ECO:0007669"/>
    <property type="project" value="UniProtKB-SubCell"/>
</dbReference>
<keyword evidence="2 7" id="KW-0963">Cytoplasm</keyword>
<dbReference type="Gene3D" id="3.90.80.10">
    <property type="entry name" value="Inorganic pyrophosphatase"/>
    <property type="match status" value="1"/>
</dbReference>
<evidence type="ECO:0000313" key="9">
    <source>
        <dbReference type="Proteomes" id="UP000298381"/>
    </source>
</evidence>
<dbReference type="OrthoDB" id="5187599at2"/>
<name>A0A4Z0D5U0_9FIRM</name>
<gene>
    <name evidence="7" type="primary">ppa</name>
    <name evidence="8" type="ORF">E4100_05370</name>
</gene>
<sequence>MDYIVKAFIEIPKGSSNKYEYNKEYKVFELDRALFSPMFYPTDYGYIPDTLAEDGDPIDIMVLLAHPTFPGCLITARVIGMFLMEDEKGKDEKIIAVPVNDPRFEDMKSVDDMGSHQKKEFEHFFKEYKRLEGKEVIVGGWVGIDEAIKSIERSREAYKKSKNQE</sequence>
<comment type="caution">
    <text evidence="8">The sequence shown here is derived from an EMBL/GenBank/DDBJ whole genome shotgun (WGS) entry which is preliminary data.</text>
</comment>
<dbReference type="AlphaFoldDB" id="A0A4Z0D5U0"/>
<dbReference type="FunFam" id="3.90.80.10:FF:000003">
    <property type="entry name" value="Inorganic pyrophosphatase"/>
    <property type="match status" value="1"/>
</dbReference>
<keyword evidence="9" id="KW-1185">Reference proteome</keyword>
<accession>A0A4Z0D5U0</accession>
<feature type="binding site" evidence="7">
    <location>
        <position position="128"/>
    </location>
    <ligand>
        <name>substrate</name>
    </ligand>
</feature>
<comment type="subcellular location">
    <subcellularLocation>
        <location evidence="7">Cytoplasm</location>
    </subcellularLocation>
</comment>
<evidence type="ECO:0000256" key="4">
    <source>
        <dbReference type="ARBA" id="ARBA00022801"/>
    </source>
</evidence>
<dbReference type="InterPro" id="IPR036649">
    <property type="entry name" value="Pyrophosphatase_sf"/>
</dbReference>
<dbReference type="Proteomes" id="UP000298381">
    <property type="component" value="Unassembled WGS sequence"/>
</dbReference>
<dbReference type="PANTHER" id="PTHR10286">
    <property type="entry name" value="INORGANIC PYROPHOSPHATASE"/>
    <property type="match status" value="1"/>
</dbReference>
<organism evidence="8 9">
    <name type="scientific">Soehngenia longivitae</name>
    <dbReference type="NCBI Taxonomy" id="2562294"/>
    <lineage>
        <taxon>Bacteria</taxon>
        <taxon>Bacillati</taxon>
        <taxon>Bacillota</taxon>
        <taxon>Tissierellia</taxon>
        <taxon>Tissierellales</taxon>
        <taxon>Tissierellaceae</taxon>
        <taxon>Soehngenia</taxon>
    </lineage>
</organism>
<evidence type="ECO:0000256" key="1">
    <source>
        <dbReference type="ARBA" id="ARBA00001946"/>
    </source>
</evidence>
<dbReference type="PROSITE" id="PS00387">
    <property type="entry name" value="PPASE"/>
    <property type="match status" value="1"/>
</dbReference>
<keyword evidence="4 7" id="KW-0378">Hydrolase</keyword>
<evidence type="ECO:0000256" key="6">
    <source>
        <dbReference type="ARBA" id="ARBA00047820"/>
    </source>
</evidence>
<dbReference type="RefSeq" id="WP_135271017.1">
    <property type="nucleotide sequence ID" value="NZ_SRIB01000006.1"/>
</dbReference>
<feature type="binding site" evidence="7">
    <location>
        <position position="44"/>
    </location>
    <ligand>
        <name>substrate</name>
    </ligand>
</feature>
<dbReference type="GO" id="GO:0000287">
    <property type="term" value="F:magnesium ion binding"/>
    <property type="evidence" value="ECO:0007669"/>
    <property type="project" value="UniProtKB-UniRule"/>
</dbReference>
<comment type="similarity">
    <text evidence="7">Belongs to the PPase family.</text>
</comment>
<comment type="function">
    <text evidence="7">Catalyzes the hydrolysis of inorganic pyrophosphate (PPi) forming two phosphate ions.</text>
</comment>
<keyword evidence="3 7" id="KW-0479">Metal-binding</keyword>
<dbReference type="InterPro" id="IPR008162">
    <property type="entry name" value="Pyrophosphatase"/>
</dbReference>
<comment type="catalytic activity">
    <reaction evidence="6 7">
        <text>diphosphate + H2O = 2 phosphate + H(+)</text>
        <dbReference type="Rhea" id="RHEA:24576"/>
        <dbReference type="ChEBI" id="CHEBI:15377"/>
        <dbReference type="ChEBI" id="CHEBI:15378"/>
        <dbReference type="ChEBI" id="CHEBI:33019"/>
        <dbReference type="ChEBI" id="CHEBI:43474"/>
        <dbReference type="EC" id="3.6.1.1"/>
    </reaction>
</comment>
<comment type="cofactor">
    <cofactor evidence="1 7">
        <name>Mg(2+)</name>
        <dbReference type="ChEBI" id="CHEBI:18420"/>
    </cofactor>
</comment>
<reference evidence="8 9" key="1">
    <citation type="submission" date="2019-03" db="EMBL/GenBank/DDBJ databases">
        <title>Draft genome sequence data and analysis of a Fermenting Bacterium, Soehngenia longevitae strain 1933PT, isolated from petroleum reservoir in Azerbaijan.</title>
        <authorList>
            <person name="Grouzdev D.S."/>
            <person name="Bidzhieva S.K."/>
            <person name="Sokolova D.S."/>
            <person name="Tourova T.P."/>
            <person name="Poltaraus A.B."/>
            <person name="Nazina T.N."/>
        </authorList>
    </citation>
    <scope>NUCLEOTIDE SEQUENCE [LARGE SCALE GENOMIC DNA]</scope>
    <source>
        <strain evidence="8 9">1933P</strain>
    </source>
</reference>
<dbReference type="SUPFAM" id="SSF50324">
    <property type="entry name" value="Inorganic pyrophosphatase"/>
    <property type="match status" value="1"/>
</dbReference>
<dbReference type="HAMAP" id="MF_00209">
    <property type="entry name" value="Inorganic_PPase"/>
    <property type="match status" value="1"/>
</dbReference>
<dbReference type="EC" id="3.6.1.1" evidence="7"/>
<feature type="binding site" evidence="7">
    <location>
        <position position="54"/>
    </location>
    <ligand>
        <name>Mg(2+)</name>
        <dbReference type="ChEBI" id="CHEBI:18420"/>
        <label>1</label>
    </ligand>
</feature>
<protein>
    <recommendedName>
        <fullName evidence="7">Inorganic pyrophosphatase</fullName>
        <ecNumber evidence="7">3.6.1.1</ecNumber>
    </recommendedName>
    <alternativeName>
        <fullName evidence="7">Pyrophosphate phospho-hydrolase</fullName>
        <shortName evidence="7">PPase</shortName>
    </alternativeName>
</protein>
<evidence type="ECO:0000313" key="8">
    <source>
        <dbReference type="EMBL" id="TFZ40244.1"/>
    </source>
</evidence>
<feature type="binding site" evidence="7">
    <location>
        <position position="91"/>
    </location>
    <ligand>
        <name>Mg(2+)</name>
        <dbReference type="ChEBI" id="CHEBI:18420"/>
        <label>1</label>
    </ligand>
</feature>
<evidence type="ECO:0000256" key="2">
    <source>
        <dbReference type="ARBA" id="ARBA00022490"/>
    </source>
</evidence>
<evidence type="ECO:0000256" key="7">
    <source>
        <dbReference type="HAMAP-Rule" id="MF_00209"/>
    </source>
</evidence>